<accession>A0A074TFA0</accession>
<feature type="binding site" evidence="9">
    <location>
        <position position="450"/>
    </location>
    <ligand>
        <name>substrate</name>
    </ligand>
</feature>
<comment type="subcellular location">
    <subcellularLocation>
        <location evidence="9">Cytoplasm</location>
    </subcellularLocation>
</comment>
<keyword evidence="9" id="KW-0963">Cytoplasm</keyword>
<dbReference type="NCBIfam" id="TIGR00120">
    <property type="entry name" value="ArgJ"/>
    <property type="match status" value="1"/>
</dbReference>
<dbReference type="UniPathway" id="UPA00068">
    <property type="reaction ID" value="UER00106"/>
</dbReference>
<comment type="catalytic activity">
    <reaction evidence="8 9">
        <text>N(2)-acetyl-L-ornithine + L-glutamate = N-acetyl-L-glutamate + L-ornithine</text>
        <dbReference type="Rhea" id="RHEA:15349"/>
        <dbReference type="ChEBI" id="CHEBI:29985"/>
        <dbReference type="ChEBI" id="CHEBI:44337"/>
        <dbReference type="ChEBI" id="CHEBI:46911"/>
        <dbReference type="ChEBI" id="CHEBI:57805"/>
        <dbReference type="EC" id="2.3.1.35"/>
    </reaction>
</comment>
<keyword evidence="11" id="KW-1185">Reference proteome</keyword>
<feature type="binding site" evidence="9">
    <location>
        <position position="203"/>
    </location>
    <ligand>
        <name>substrate</name>
    </ligand>
</feature>
<feature type="site" description="Involved in the stabilization of negative charge on the oxyanion by the formation of the oxyanion hole" evidence="9">
    <location>
        <position position="166"/>
    </location>
</feature>
<reference evidence="10 11" key="1">
    <citation type="submission" date="2014-03" db="EMBL/GenBank/DDBJ databases">
        <title>The draft genome sequence of Thioclava dalianensis DLFJ1-1.</title>
        <authorList>
            <person name="Lai Q."/>
            <person name="Shao Z."/>
        </authorList>
    </citation>
    <scope>NUCLEOTIDE SEQUENCE [LARGE SCALE GENOMIC DNA]</scope>
    <source>
        <strain evidence="10 11">DLFJ1-1</strain>
    </source>
</reference>
<dbReference type="PANTHER" id="PTHR23100">
    <property type="entry name" value="ARGININE BIOSYNTHESIS BIFUNCTIONAL PROTEIN ARGJ"/>
    <property type="match status" value="1"/>
</dbReference>
<dbReference type="FunFam" id="3.10.20.340:FF:000001">
    <property type="entry name" value="Arginine biosynthesis bifunctional protein ArgJ, chloroplastic"/>
    <property type="match status" value="1"/>
</dbReference>
<dbReference type="GO" id="GO:0004358">
    <property type="term" value="F:L-glutamate N-acetyltransferase activity, acting on acetyl-L-ornithine as donor"/>
    <property type="evidence" value="ECO:0007669"/>
    <property type="project" value="UniProtKB-UniRule"/>
</dbReference>
<dbReference type="Proteomes" id="UP000027725">
    <property type="component" value="Unassembled WGS sequence"/>
</dbReference>
<organism evidence="10 11">
    <name type="scientific">Thioclava dalianensis</name>
    <dbReference type="NCBI Taxonomy" id="1185766"/>
    <lineage>
        <taxon>Bacteria</taxon>
        <taxon>Pseudomonadati</taxon>
        <taxon>Pseudomonadota</taxon>
        <taxon>Alphaproteobacteria</taxon>
        <taxon>Rhodobacterales</taxon>
        <taxon>Paracoccaceae</taxon>
        <taxon>Thioclava</taxon>
    </lineage>
</organism>
<feature type="binding site" evidence="9">
    <location>
        <position position="229"/>
    </location>
    <ligand>
        <name>substrate</name>
    </ligand>
</feature>
<name>A0A074TFA0_9RHOB</name>
<keyword evidence="9" id="KW-0511">Multifunctional enzyme</keyword>
<evidence type="ECO:0000256" key="8">
    <source>
        <dbReference type="ARBA" id="ARBA00049439"/>
    </source>
</evidence>
<evidence type="ECO:0000256" key="1">
    <source>
        <dbReference type="ARBA" id="ARBA00006774"/>
    </source>
</evidence>
<keyword evidence="3 9" id="KW-0055">Arginine biosynthesis</keyword>
<dbReference type="FunFam" id="3.60.70.12:FF:000001">
    <property type="entry name" value="Arginine biosynthesis bifunctional protein ArgJ, chloroplastic"/>
    <property type="match status" value="1"/>
</dbReference>
<dbReference type="PANTHER" id="PTHR23100:SF0">
    <property type="entry name" value="ARGININE BIOSYNTHESIS BIFUNCTIONAL PROTEIN ARGJ, MITOCHONDRIAL"/>
    <property type="match status" value="1"/>
</dbReference>
<evidence type="ECO:0000256" key="4">
    <source>
        <dbReference type="ARBA" id="ARBA00022605"/>
    </source>
</evidence>
<dbReference type="SUPFAM" id="SSF56266">
    <property type="entry name" value="DmpA/ArgJ-like"/>
    <property type="match status" value="1"/>
</dbReference>
<dbReference type="RefSeq" id="WP_081856280.1">
    <property type="nucleotide sequence ID" value="NZ_FOVB01000004.1"/>
</dbReference>
<comment type="similarity">
    <text evidence="1 9">Belongs to the ArgJ family.</text>
</comment>
<dbReference type="HAMAP" id="MF_01106">
    <property type="entry name" value="ArgJ"/>
    <property type="match status" value="1"/>
</dbReference>
<evidence type="ECO:0000256" key="2">
    <source>
        <dbReference type="ARBA" id="ARBA00011475"/>
    </source>
</evidence>
<evidence type="ECO:0000256" key="5">
    <source>
        <dbReference type="ARBA" id="ARBA00022679"/>
    </source>
</evidence>
<feature type="binding site" evidence="9">
    <location>
        <position position="327"/>
    </location>
    <ligand>
        <name>substrate</name>
    </ligand>
</feature>
<evidence type="ECO:0000256" key="6">
    <source>
        <dbReference type="ARBA" id="ARBA00022813"/>
    </source>
</evidence>
<dbReference type="GO" id="GO:0006592">
    <property type="term" value="P:ornithine biosynthetic process"/>
    <property type="evidence" value="ECO:0007669"/>
    <property type="project" value="TreeGrafter"/>
</dbReference>
<dbReference type="GO" id="GO:0005737">
    <property type="term" value="C:cytoplasm"/>
    <property type="evidence" value="ECO:0007669"/>
    <property type="project" value="UniProtKB-SubCell"/>
</dbReference>
<evidence type="ECO:0000313" key="11">
    <source>
        <dbReference type="Proteomes" id="UP000027725"/>
    </source>
</evidence>
<sequence length="455" mass="47391">MAKKKKADKDDKLKAKVKKLRTKAKALKAELAAVAPAKIKSKTVAVSPLAPKSFPDLPQIGGVEFASAAAGVRYAGRTDVMLARVAPGSAIAGVFTTSSTRAACVLDCQAKLAMRVPQDAGAAIIVNSGNANAFTGQAGQSAVDAVTGAVAEALDMPASRVFSSSTGVIGEPLPYEKIVEAVTGLKDSLSPAGIEDAARAIMTTDTYPKGAMAEIEGDGGTIRIAGIAKGSGMIAPNMATMLVYLFTDARISADRLQKMLSRQVDDTFNAITVDSDTSTSDALIVAATGQSKAAEISDLRSAEAKAFEAALRSVMMDLAHQVVRDGEGATKFVEIRVTRAASKEDAHRVAMSIANSPLVKTAIAGEDANWGRVVAAVGKSGAQADRDKLKISFGDMVLAEKGWRAPDYSEEAASAYMKGEELVIAVDLGLGRASKSVWTCDLTHGYIDINADYRS</sequence>
<feature type="chain" id="PRO_5023460893" description="Arginine biosynthesis bifunctional protein ArgJ beta chain" evidence="9">
    <location>
        <begin position="240"/>
        <end position="455"/>
    </location>
</feature>
<keyword evidence="4 9" id="KW-0028">Amino-acid biosynthesis</keyword>
<dbReference type="InterPro" id="IPR002813">
    <property type="entry name" value="Arg_biosynth_ArgJ"/>
</dbReference>
<comment type="pathway">
    <text evidence="9">Amino-acid biosynthesis; L-arginine biosynthesis; N(2)-acetyl-L-ornithine from L-glutamate: step 1/4.</text>
</comment>
<feature type="active site" description="Nucleophile" evidence="9">
    <location>
        <position position="240"/>
    </location>
</feature>
<dbReference type="Gene3D" id="3.10.20.340">
    <property type="entry name" value="ArgJ beta chain, C-terminal domain"/>
    <property type="match status" value="1"/>
</dbReference>
<keyword evidence="6 9" id="KW-0068">Autocatalytic cleavage</keyword>
<dbReference type="STRING" id="1185766.SAMN05216224_10465"/>
<feature type="site" description="Involved in the stabilization of negative charge on the oxyanion by the formation of the oxyanion hole" evidence="9">
    <location>
        <position position="167"/>
    </location>
</feature>
<dbReference type="AlphaFoldDB" id="A0A074TFA0"/>
<dbReference type="EC" id="2.3.1.1" evidence="9"/>
<dbReference type="EMBL" id="JHEH01000006">
    <property type="protein sequence ID" value="KEP70421.1"/>
    <property type="molecule type" value="Genomic_DNA"/>
</dbReference>
<keyword evidence="7 9" id="KW-0012">Acyltransferase</keyword>
<proteinExistence type="inferred from homology"/>
<evidence type="ECO:0000313" key="10">
    <source>
        <dbReference type="EMBL" id="KEP70421.1"/>
    </source>
</evidence>
<dbReference type="OrthoDB" id="9804242at2"/>
<dbReference type="eggNOG" id="COG1364">
    <property type="taxonomic scope" value="Bacteria"/>
</dbReference>
<dbReference type="Pfam" id="PF01960">
    <property type="entry name" value="ArgJ"/>
    <property type="match status" value="1"/>
</dbReference>
<dbReference type="CDD" id="cd02152">
    <property type="entry name" value="OAT"/>
    <property type="match status" value="1"/>
</dbReference>
<feature type="site" description="Cleavage; by autolysis" evidence="9">
    <location>
        <begin position="239"/>
        <end position="240"/>
    </location>
</feature>
<feature type="chain" id="PRO_5023460892" description="Arginine biosynthesis bifunctional protein ArgJ alpha chain" evidence="9">
    <location>
        <begin position="1"/>
        <end position="239"/>
    </location>
</feature>
<comment type="pathway">
    <text evidence="9">Amino-acid biosynthesis; L-arginine biosynthesis; L-ornithine and N-acetyl-L-glutamate from L-glutamate and N(2)-acetyl-L-ornithine (cyclic): step 1/1.</text>
</comment>
<evidence type="ECO:0000256" key="9">
    <source>
        <dbReference type="HAMAP-Rule" id="MF_01106"/>
    </source>
</evidence>
<comment type="caution">
    <text evidence="10">The sequence shown here is derived from an EMBL/GenBank/DDBJ whole genome shotgun (WGS) entry which is preliminary data.</text>
</comment>
<dbReference type="InterPro" id="IPR016117">
    <property type="entry name" value="ArgJ-like_dom_sf"/>
</dbReference>
<keyword evidence="5 9" id="KW-0808">Transferase</keyword>
<comment type="function">
    <text evidence="9">Catalyzes two activities which are involved in the cyclic version of arginine biosynthesis: the synthesis of N-acetylglutamate from glutamate and acetyl-CoA as the acetyl donor, and of ornithine by transacetylation between N(2)-acetylornithine and glutamate.</text>
</comment>
<evidence type="ECO:0000256" key="3">
    <source>
        <dbReference type="ARBA" id="ARBA00022571"/>
    </source>
</evidence>
<comment type="subunit">
    <text evidence="2 9">Heterotetramer of two alpha and two beta chains.</text>
</comment>
<feature type="binding site" evidence="9">
    <location>
        <position position="455"/>
    </location>
    <ligand>
        <name>substrate</name>
    </ligand>
</feature>
<dbReference type="Gene3D" id="3.60.70.12">
    <property type="entry name" value="L-amino peptidase D-ALA esterase/amidase"/>
    <property type="match status" value="1"/>
</dbReference>
<dbReference type="EC" id="2.3.1.35" evidence="9"/>
<dbReference type="InterPro" id="IPR042195">
    <property type="entry name" value="ArgJ_beta_C"/>
</dbReference>
<feature type="binding site" evidence="9">
    <location>
        <position position="240"/>
    </location>
    <ligand>
        <name>substrate</name>
    </ligand>
</feature>
<protein>
    <recommendedName>
        <fullName evidence="9">Arginine biosynthesis bifunctional protein ArgJ</fullName>
    </recommendedName>
    <domain>
        <recommendedName>
            <fullName evidence="9">Glutamate N-acetyltransferase</fullName>
            <ecNumber evidence="9">2.3.1.35</ecNumber>
        </recommendedName>
        <alternativeName>
            <fullName evidence="9">Ornithine acetyltransferase</fullName>
            <shortName evidence="9">OATase</shortName>
        </alternativeName>
        <alternativeName>
            <fullName evidence="9">Ornithine transacetylase</fullName>
        </alternativeName>
    </domain>
    <domain>
        <recommendedName>
            <fullName evidence="9">Amino-acid acetyltransferase</fullName>
            <ecNumber evidence="9">2.3.1.1</ecNumber>
        </recommendedName>
        <alternativeName>
            <fullName evidence="9">N-acetylglutamate synthase</fullName>
            <shortName evidence="9">AGSase</shortName>
        </alternativeName>
    </domain>
    <component>
        <recommendedName>
            <fullName evidence="9">Arginine biosynthesis bifunctional protein ArgJ alpha chain</fullName>
        </recommendedName>
    </component>
    <component>
        <recommendedName>
            <fullName evidence="9">Arginine biosynthesis bifunctional protein ArgJ beta chain</fullName>
        </recommendedName>
    </component>
</protein>
<dbReference type="NCBIfam" id="NF003802">
    <property type="entry name" value="PRK05388.1"/>
    <property type="match status" value="1"/>
</dbReference>
<comment type="catalytic activity">
    <reaction evidence="9">
        <text>L-glutamate + acetyl-CoA = N-acetyl-L-glutamate + CoA + H(+)</text>
        <dbReference type="Rhea" id="RHEA:24292"/>
        <dbReference type="ChEBI" id="CHEBI:15378"/>
        <dbReference type="ChEBI" id="CHEBI:29985"/>
        <dbReference type="ChEBI" id="CHEBI:44337"/>
        <dbReference type="ChEBI" id="CHEBI:57287"/>
        <dbReference type="ChEBI" id="CHEBI:57288"/>
        <dbReference type="EC" id="2.3.1.1"/>
    </reaction>
</comment>
<gene>
    <name evidence="9" type="primary">argJ</name>
    <name evidence="10" type="ORF">DL1_17915</name>
</gene>
<dbReference type="GO" id="GO:0006526">
    <property type="term" value="P:L-arginine biosynthetic process"/>
    <property type="evidence" value="ECO:0007669"/>
    <property type="project" value="UniProtKB-UniRule"/>
</dbReference>
<evidence type="ECO:0000256" key="7">
    <source>
        <dbReference type="ARBA" id="ARBA00023315"/>
    </source>
</evidence>
<dbReference type="GO" id="GO:0004042">
    <property type="term" value="F:L-glutamate N-acetyltransferase activity"/>
    <property type="evidence" value="ECO:0007669"/>
    <property type="project" value="UniProtKB-UniRule"/>
</dbReference>